<organism evidence="1 2">
    <name type="scientific">Lentithecium fluviatile CBS 122367</name>
    <dbReference type="NCBI Taxonomy" id="1168545"/>
    <lineage>
        <taxon>Eukaryota</taxon>
        <taxon>Fungi</taxon>
        <taxon>Dikarya</taxon>
        <taxon>Ascomycota</taxon>
        <taxon>Pezizomycotina</taxon>
        <taxon>Dothideomycetes</taxon>
        <taxon>Pleosporomycetidae</taxon>
        <taxon>Pleosporales</taxon>
        <taxon>Massarineae</taxon>
        <taxon>Lentitheciaceae</taxon>
        <taxon>Lentithecium</taxon>
    </lineage>
</organism>
<evidence type="ECO:0000313" key="1">
    <source>
        <dbReference type="EMBL" id="KAF2681343.1"/>
    </source>
</evidence>
<gene>
    <name evidence="1" type="ORF">K458DRAFT_420843</name>
</gene>
<dbReference type="Proteomes" id="UP000799291">
    <property type="component" value="Unassembled WGS sequence"/>
</dbReference>
<proteinExistence type="predicted"/>
<evidence type="ECO:0000313" key="2">
    <source>
        <dbReference type="Proteomes" id="UP000799291"/>
    </source>
</evidence>
<name>A0A6G1ITR5_9PLEO</name>
<dbReference type="OrthoDB" id="674604at2759"/>
<evidence type="ECO:0008006" key="3">
    <source>
        <dbReference type="Google" id="ProtNLM"/>
    </source>
</evidence>
<protein>
    <recommendedName>
        <fullName evidence="3">NB-ARC domain-containing protein</fullName>
    </recommendedName>
</protein>
<reference evidence="1" key="1">
    <citation type="journal article" date="2020" name="Stud. Mycol.">
        <title>101 Dothideomycetes genomes: a test case for predicting lifestyles and emergence of pathogens.</title>
        <authorList>
            <person name="Haridas S."/>
            <person name="Albert R."/>
            <person name="Binder M."/>
            <person name="Bloem J."/>
            <person name="Labutti K."/>
            <person name="Salamov A."/>
            <person name="Andreopoulos B."/>
            <person name="Baker S."/>
            <person name="Barry K."/>
            <person name="Bills G."/>
            <person name="Bluhm B."/>
            <person name="Cannon C."/>
            <person name="Castanera R."/>
            <person name="Culley D."/>
            <person name="Daum C."/>
            <person name="Ezra D."/>
            <person name="Gonzalez J."/>
            <person name="Henrissat B."/>
            <person name="Kuo A."/>
            <person name="Liang C."/>
            <person name="Lipzen A."/>
            <person name="Lutzoni F."/>
            <person name="Magnuson J."/>
            <person name="Mondo S."/>
            <person name="Nolan M."/>
            <person name="Ohm R."/>
            <person name="Pangilinan J."/>
            <person name="Park H.-J."/>
            <person name="Ramirez L."/>
            <person name="Alfaro M."/>
            <person name="Sun H."/>
            <person name="Tritt A."/>
            <person name="Yoshinaga Y."/>
            <person name="Zwiers L.-H."/>
            <person name="Turgeon B."/>
            <person name="Goodwin S."/>
            <person name="Spatafora J."/>
            <person name="Crous P."/>
            <person name="Grigoriev I."/>
        </authorList>
    </citation>
    <scope>NUCLEOTIDE SEQUENCE</scope>
    <source>
        <strain evidence="1">CBS 122367</strain>
    </source>
</reference>
<sequence>MLRWLSVQGNRDWLLILDNVDAGNEENLESDVVNRYIPKVDHGNVIVTSRVEGLRGMGKSFPVSKMNQREAEELLQSRINATLPAYEAPSAADDEILEAKLDC</sequence>
<dbReference type="AlphaFoldDB" id="A0A6G1ITR5"/>
<dbReference type="EMBL" id="MU005592">
    <property type="protein sequence ID" value="KAF2681343.1"/>
    <property type="molecule type" value="Genomic_DNA"/>
</dbReference>
<accession>A0A6G1ITR5</accession>
<keyword evidence="2" id="KW-1185">Reference proteome</keyword>